<evidence type="ECO:0000313" key="3">
    <source>
        <dbReference type="Proteomes" id="UP000654075"/>
    </source>
</evidence>
<keyword evidence="3" id="KW-1185">Reference proteome</keyword>
<dbReference type="AlphaFoldDB" id="A0A813DZK8"/>
<evidence type="ECO:0000313" key="2">
    <source>
        <dbReference type="EMBL" id="CAE8590861.1"/>
    </source>
</evidence>
<organism evidence="2 3">
    <name type="scientific">Polarella glacialis</name>
    <name type="common">Dinoflagellate</name>
    <dbReference type="NCBI Taxonomy" id="89957"/>
    <lineage>
        <taxon>Eukaryota</taxon>
        <taxon>Sar</taxon>
        <taxon>Alveolata</taxon>
        <taxon>Dinophyceae</taxon>
        <taxon>Suessiales</taxon>
        <taxon>Suessiaceae</taxon>
        <taxon>Polarella</taxon>
    </lineage>
</organism>
<sequence length="223" mass="24496">MNSWEQNRGQKGSRQENSEPRKVRIQGNLSEEFKKLAVANAKLSMHLASKSRLHDAALLRTVLLPKSHPVAEAMSAAGSDFNKRQKLGELAGIPPHLYIWRAAINAAMAVEQASATDRELLSQHVAAITSPDLLTNRVHCCRATSAYQPNTTKVTLSVSNELLITLDSLIRVLIASGGELKLGAPPRSTHERELAKILIELGQWQPEVRDHLLPTSQGFLACF</sequence>
<name>A0A813DZK8_POLGL</name>
<dbReference type="EMBL" id="CAJNNV010004526">
    <property type="protein sequence ID" value="CAE8590861.1"/>
    <property type="molecule type" value="Genomic_DNA"/>
</dbReference>
<evidence type="ECO:0000256" key="1">
    <source>
        <dbReference type="SAM" id="MobiDB-lite"/>
    </source>
</evidence>
<dbReference type="Proteomes" id="UP000654075">
    <property type="component" value="Unassembled WGS sequence"/>
</dbReference>
<reference evidence="2" key="1">
    <citation type="submission" date="2021-02" db="EMBL/GenBank/DDBJ databases">
        <authorList>
            <person name="Dougan E. K."/>
            <person name="Rhodes N."/>
            <person name="Thang M."/>
            <person name="Chan C."/>
        </authorList>
    </citation>
    <scope>NUCLEOTIDE SEQUENCE</scope>
</reference>
<protein>
    <submittedName>
        <fullName evidence="2">Uncharacterized protein</fullName>
    </submittedName>
</protein>
<gene>
    <name evidence="2" type="ORF">PGLA1383_LOCUS9572</name>
</gene>
<feature type="compositionally biased region" description="Polar residues" evidence="1">
    <location>
        <begin position="1"/>
        <end position="12"/>
    </location>
</feature>
<accession>A0A813DZK8</accession>
<feature type="compositionally biased region" description="Basic and acidic residues" evidence="1">
    <location>
        <begin position="13"/>
        <end position="22"/>
    </location>
</feature>
<feature type="region of interest" description="Disordered" evidence="1">
    <location>
        <begin position="1"/>
        <end position="24"/>
    </location>
</feature>
<proteinExistence type="predicted"/>
<comment type="caution">
    <text evidence="2">The sequence shown here is derived from an EMBL/GenBank/DDBJ whole genome shotgun (WGS) entry which is preliminary data.</text>
</comment>